<sequence>MYLRNSQAVVGQSGEKLLGTTLVINSIFSILPMPSVKWQFIPRSDNALSSLIGESLLRGYQKQLEMFYKVLTSRNLDIKGLQDLRNLDKHGCLFINILRQGREERETKQKKRKEKKVDTEKGLTSLSAI</sequence>
<evidence type="ECO:0000313" key="3">
    <source>
        <dbReference type="Proteomes" id="UP001473302"/>
    </source>
</evidence>
<organism evidence="2 3">
    <name type="scientific">Mucor flavus</name>
    <dbReference type="NCBI Taxonomy" id="439312"/>
    <lineage>
        <taxon>Eukaryota</taxon>
        <taxon>Fungi</taxon>
        <taxon>Fungi incertae sedis</taxon>
        <taxon>Mucoromycota</taxon>
        <taxon>Mucoromycotina</taxon>
        <taxon>Mucoromycetes</taxon>
        <taxon>Mucorales</taxon>
        <taxon>Mucorineae</taxon>
        <taxon>Mucoraceae</taxon>
        <taxon>Mucor</taxon>
    </lineage>
</organism>
<protein>
    <submittedName>
        <fullName evidence="2">Uncharacterized protein</fullName>
    </submittedName>
</protein>
<proteinExistence type="predicted"/>
<dbReference type="Proteomes" id="UP001473302">
    <property type="component" value="Unassembled WGS sequence"/>
</dbReference>
<reference evidence="2 3" key="1">
    <citation type="submission" date="2024-04" db="EMBL/GenBank/DDBJ databases">
        <title>genome sequences of Mucor flavus KT1a and Helicostylum pulchrum KT1b strains isolated from the surface of a dry-aged beef.</title>
        <authorList>
            <person name="Toyotome T."/>
            <person name="Hosono M."/>
            <person name="Torimaru M."/>
            <person name="Fukuda K."/>
            <person name="Mikami N."/>
        </authorList>
    </citation>
    <scope>NUCLEOTIDE SEQUENCE [LARGE SCALE GENOMIC DNA]</scope>
    <source>
        <strain evidence="2 3">KT1a</strain>
    </source>
</reference>
<keyword evidence="3" id="KW-1185">Reference proteome</keyword>
<evidence type="ECO:0000313" key="2">
    <source>
        <dbReference type="EMBL" id="GAA5814036.1"/>
    </source>
</evidence>
<name>A0ABP9Z4P6_9FUNG</name>
<gene>
    <name evidence="2" type="ORF">MFLAVUS_007526</name>
</gene>
<feature type="region of interest" description="Disordered" evidence="1">
    <location>
        <begin position="103"/>
        <end position="129"/>
    </location>
</feature>
<accession>A0ABP9Z4P6</accession>
<dbReference type="EMBL" id="BAABUK010000019">
    <property type="protein sequence ID" value="GAA5814036.1"/>
    <property type="molecule type" value="Genomic_DNA"/>
</dbReference>
<evidence type="ECO:0000256" key="1">
    <source>
        <dbReference type="SAM" id="MobiDB-lite"/>
    </source>
</evidence>
<comment type="caution">
    <text evidence="2">The sequence shown here is derived from an EMBL/GenBank/DDBJ whole genome shotgun (WGS) entry which is preliminary data.</text>
</comment>